<gene>
    <name evidence="1" type="ORF">PsorP6_017065</name>
</gene>
<comment type="caution">
    <text evidence="1">The sequence shown here is derived from an EMBL/GenBank/DDBJ whole genome shotgun (WGS) entry which is preliminary data.</text>
</comment>
<reference evidence="1 2" key="1">
    <citation type="journal article" date="2022" name="bioRxiv">
        <title>The genome of the oomycete Peronosclerospora sorghi, a cosmopolitan pathogen of maize and sorghum, is inflated with dispersed pseudogenes.</title>
        <authorList>
            <person name="Fletcher K."/>
            <person name="Martin F."/>
            <person name="Isakeit T."/>
            <person name="Cavanaugh K."/>
            <person name="Magill C."/>
            <person name="Michelmore R."/>
        </authorList>
    </citation>
    <scope>NUCLEOTIDE SEQUENCE [LARGE SCALE GENOMIC DNA]</scope>
    <source>
        <strain evidence="1">P6</strain>
    </source>
</reference>
<dbReference type="EMBL" id="CM047581">
    <property type="protein sequence ID" value="KAI9916625.1"/>
    <property type="molecule type" value="Genomic_DNA"/>
</dbReference>
<accession>A0ACC0WEU1</accession>
<evidence type="ECO:0000313" key="1">
    <source>
        <dbReference type="EMBL" id="KAI9916625.1"/>
    </source>
</evidence>
<protein>
    <submittedName>
        <fullName evidence="1">Uncharacterized protein</fullName>
    </submittedName>
</protein>
<keyword evidence="2" id="KW-1185">Reference proteome</keyword>
<organism evidence="1 2">
    <name type="scientific">Peronosclerospora sorghi</name>
    <dbReference type="NCBI Taxonomy" id="230839"/>
    <lineage>
        <taxon>Eukaryota</taxon>
        <taxon>Sar</taxon>
        <taxon>Stramenopiles</taxon>
        <taxon>Oomycota</taxon>
        <taxon>Peronosporomycetes</taxon>
        <taxon>Peronosporales</taxon>
        <taxon>Peronosporaceae</taxon>
        <taxon>Peronosclerospora</taxon>
    </lineage>
</organism>
<dbReference type="Proteomes" id="UP001163321">
    <property type="component" value="Chromosome 2"/>
</dbReference>
<sequence>MDGADGGDKIIYSTATGAFFGAAIGSIESVWAIPKLGALRVMFLYLVCDKLPMLSAQLKHVGTRTLVFASVGFIFSAGEYLSASIRQKNDPINTGVGAALAGVVPGIVKQSMRVGVGASVTMGAAACAASYWYVAMQSIHSCDELLELMFMFCRQSQQSSGFEKYAAAHRADRS</sequence>
<name>A0ACC0WEU1_9STRA</name>
<proteinExistence type="predicted"/>
<evidence type="ECO:0000313" key="2">
    <source>
        <dbReference type="Proteomes" id="UP001163321"/>
    </source>
</evidence>